<dbReference type="Proteomes" id="UP000299102">
    <property type="component" value="Unassembled WGS sequence"/>
</dbReference>
<dbReference type="SUPFAM" id="SSF57424">
    <property type="entry name" value="LDL receptor-like module"/>
    <property type="match status" value="1"/>
</dbReference>
<dbReference type="InterPro" id="IPR050685">
    <property type="entry name" value="LDLR"/>
</dbReference>
<dbReference type="OrthoDB" id="2019384at2759"/>
<comment type="caution">
    <text evidence="7">Lacks conserved residue(s) required for the propagation of feature annotation.</text>
</comment>
<evidence type="ECO:0000256" key="2">
    <source>
        <dbReference type="ARBA" id="ARBA00022692"/>
    </source>
</evidence>
<dbReference type="InterPro" id="IPR036055">
    <property type="entry name" value="LDL_receptor-like_sf"/>
</dbReference>
<keyword evidence="2" id="KW-0812">Transmembrane</keyword>
<keyword evidence="8" id="KW-0645">Protease</keyword>
<dbReference type="PROSITE" id="PS50068">
    <property type="entry name" value="LDLRA_2"/>
    <property type="match status" value="1"/>
</dbReference>
<proteinExistence type="predicted"/>
<keyword evidence="8" id="KW-0378">Hydrolase</keyword>
<keyword evidence="4" id="KW-1133">Transmembrane helix</keyword>
<dbReference type="PANTHER" id="PTHR24270">
    <property type="entry name" value="LOW-DENSITY LIPOPROTEIN RECEPTOR-RELATED"/>
    <property type="match status" value="1"/>
</dbReference>
<evidence type="ECO:0000256" key="1">
    <source>
        <dbReference type="ARBA" id="ARBA00004167"/>
    </source>
</evidence>
<dbReference type="AlphaFoldDB" id="A0A4C1VCC8"/>
<dbReference type="InterPro" id="IPR002172">
    <property type="entry name" value="LDrepeatLR_classA_rpt"/>
</dbReference>
<evidence type="ECO:0000256" key="3">
    <source>
        <dbReference type="ARBA" id="ARBA00022737"/>
    </source>
</evidence>
<keyword evidence="5" id="KW-0472">Membrane</keyword>
<keyword evidence="3" id="KW-0677">Repeat</keyword>
<dbReference type="STRING" id="151549.A0A4C1VCC8"/>
<gene>
    <name evidence="8" type="primary">modSP</name>
    <name evidence="8" type="ORF">EVAR_85532_1</name>
</gene>
<name>A0A4C1VCC8_EUMVA</name>
<protein>
    <submittedName>
        <fullName evidence="8">Modular serine protease</fullName>
    </submittedName>
</protein>
<dbReference type="Pfam" id="PF00057">
    <property type="entry name" value="Ldl_recept_a"/>
    <property type="match status" value="1"/>
</dbReference>
<evidence type="ECO:0000256" key="6">
    <source>
        <dbReference type="ARBA" id="ARBA00023157"/>
    </source>
</evidence>
<dbReference type="GO" id="GO:0008233">
    <property type="term" value="F:peptidase activity"/>
    <property type="evidence" value="ECO:0007669"/>
    <property type="project" value="UniProtKB-KW"/>
</dbReference>
<accession>A0A4C1VCC8</accession>
<keyword evidence="6 7" id="KW-1015">Disulfide bond</keyword>
<evidence type="ECO:0000256" key="7">
    <source>
        <dbReference type="PROSITE-ProRule" id="PRU00124"/>
    </source>
</evidence>
<dbReference type="GO" id="GO:0005886">
    <property type="term" value="C:plasma membrane"/>
    <property type="evidence" value="ECO:0007669"/>
    <property type="project" value="TreeGrafter"/>
</dbReference>
<organism evidence="8 9">
    <name type="scientific">Eumeta variegata</name>
    <name type="common">Bagworm moth</name>
    <name type="synonym">Eumeta japonica</name>
    <dbReference type="NCBI Taxonomy" id="151549"/>
    <lineage>
        <taxon>Eukaryota</taxon>
        <taxon>Metazoa</taxon>
        <taxon>Ecdysozoa</taxon>
        <taxon>Arthropoda</taxon>
        <taxon>Hexapoda</taxon>
        <taxon>Insecta</taxon>
        <taxon>Pterygota</taxon>
        <taxon>Neoptera</taxon>
        <taxon>Endopterygota</taxon>
        <taxon>Lepidoptera</taxon>
        <taxon>Glossata</taxon>
        <taxon>Ditrysia</taxon>
        <taxon>Tineoidea</taxon>
        <taxon>Psychidae</taxon>
        <taxon>Oiketicinae</taxon>
        <taxon>Eumeta</taxon>
    </lineage>
</organism>
<dbReference type="GO" id="GO:0006508">
    <property type="term" value="P:proteolysis"/>
    <property type="evidence" value="ECO:0007669"/>
    <property type="project" value="UniProtKB-KW"/>
</dbReference>
<evidence type="ECO:0000256" key="5">
    <source>
        <dbReference type="ARBA" id="ARBA00023136"/>
    </source>
</evidence>
<dbReference type="GO" id="GO:0016192">
    <property type="term" value="P:vesicle-mediated transport"/>
    <property type="evidence" value="ECO:0007669"/>
    <property type="project" value="UniProtKB-ARBA"/>
</dbReference>
<evidence type="ECO:0000256" key="4">
    <source>
        <dbReference type="ARBA" id="ARBA00022989"/>
    </source>
</evidence>
<reference evidence="8 9" key="1">
    <citation type="journal article" date="2019" name="Commun. Biol.">
        <title>The bagworm genome reveals a unique fibroin gene that provides high tensile strength.</title>
        <authorList>
            <person name="Kono N."/>
            <person name="Nakamura H."/>
            <person name="Ohtoshi R."/>
            <person name="Tomita M."/>
            <person name="Numata K."/>
            <person name="Arakawa K."/>
        </authorList>
    </citation>
    <scope>NUCLEOTIDE SEQUENCE [LARGE SCALE GENOMIC DNA]</scope>
</reference>
<sequence length="273" mass="30047">MRVRGVCSTFTDQKSPKQHIRWLLSVTPINWALRTSSVAADRHGMPLVHDCPMDTKGGASRYRKSRGDFARAESPSGVPGVRGVHRLGDRVLDLYEGCHSGRTRVAGGSFAEVILQNLELKECVWVGEGEDWRRVRHHRPGKFKCSDGSLIDSWNICDGVADCADGSDETVRACAGMQCSSHLFQCAYGACVDRGSDCDGFPEGVRRGLEVRFGILNVCGRVDDIIDDVCELVKDSQLHCLNETKRRSSSGAIKHDLSIFIGLVLVKTNENAR</sequence>
<evidence type="ECO:0000313" key="8">
    <source>
        <dbReference type="EMBL" id="GBP36283.1"/>
    </source>
</evidence>
<comment type="subcellular location">
    <subcellularLocation>
        <location evidence="1">Membrane</location>
        <topology evidence="1">Single-pass membrane protein</topology>
    </subcellularLocation>
</comment>
<feature type="disulfide bond" evidence="7">
    <location>
        <begin position="145"/>
        <end position="163"/>
    </location>
</feature>
<dbReference type="EMBL" id="BGZK01000316">
    <property type="protein sequence ID" value="GBP36283.1"/>
    <property type="molecule type" value="Genomic_DNA"/>
</dbReference>
<evidence type="ECO:0000313" key="9">
    <source>
        <dbReference type="Proteomes" id="UP000299102"/>
    </source>
</evidence>
<keyword evidence="9" id="KW-1185">Reference proteome</keyword>
<comment type="caution">
    <text evidence="8">The sequence shown here is derived from an EMBL/GenBank/DDBJ whole genome shotgun (WGS) entry which is preliminary data.</text>
</comment>
<dbReference type="Gene3D" id="4.10.400.10">
    <property type="entry name" value="Low-density Lipoprotein Receptor"/>
    <property type="match status" value="1"/>
</dbReference>
<dbReference type="CDD" id="cd00112">
    <property type="entry name" value="LDLa"/>
    <property type="match status" value="1"/>
</dbReference>
<dbReference type="SMART" id="SM00192">
    <property type="entry name" value="LDLa"/>
    <property type="match status" value="1"/>
</dbReference>